<evidence type="ECO:0000313" key="2">
    <source>
        <dbReference type="Proteomes" id="UP000199421"/>
    </source>
</evidence>
<dbReference type="InterPro" id="IPR023214">
    <property type="entry name" value="HAD_sf"/>
</dbReference>
<dbReference type="PANTHER" id="PTHR43611:SF3">
    <property type="entry name" value="FLAVIN MONONUCLEOTIDE HYDROLASE 1, CHLOROPLATIC"/>
    <property type="match status" value="1"/>
</dbReference>
<dbReference type="SUPFAM" id="SSF56784">
    <property type="entry name" value="HAD-like"/>
    <property type="match status" value="1"/>
</dbReference>
<dbReference type="PRINTS" id="PR00413">
    <property type="entry name" value="HADHALOGNASE"/>
</dbReference>
<dbReference type="NCBIfam" id="TIGR01509">
    <property type="entry name" value="HAD-SF-IA-v3"/>
    <property type="match status" value="1"/>
</dbReference>
<organism evidence="1 2">
    <name type="scientific">Olivibacter domesticus</name>
    <name type="common">Pseudosphingobacterium domesticum</name>
    <dbReference type="NCBI Taxonomy" id="407022"/>
    <lineage>
        <taxon>Bacteria</taxon>
        <taxon>Pseudomonadati</taxon>
        <taxon>Bacteroidota</taxon>
        <taxon>Sphingobacteriia</taxon>
        <taxon>Sphingobacteriales</taxon>
        <taxon>Sphingobacteriaceae</taxon>
        <taxon>Olivibacter</taxon>
    </lineage>
</organism>
<proteinExistence type="predicted"/>
<accession>A0A1H7JAS9</accession>
<evidence type="ECO:0000313" key="1">
    <source>
        <dbReference type="EMBL" id="SEK71452.1"/>
    </source>
</evidence>
<dbReference type="CDD" id="cd02603">
    <property type="entry name" value="HAD_sEH-N_like"/>
    <property type="match status" value="1"/>
</dbReference>
<dbReference type="InterPro" id="IPR006439">
    <property type="entry name" value="HAD-SF_hydro_IA"/>
</dbReference>
<dbReference type="Gene3D" id="3.40.50.1000">
    <property type="entry name" value="HAD superfamily/HAD-like"/>
    <property type="match status" value="1"/>
</dbReference>
<keyword evidence="2" id="KW-1185">Reference proteome</keyword>
<dbReference type="SFLD" id="SFLDS00003">
    <property type="entry name" value="Haloacid_Dehalogenase"/>
    <property type="match status" value="1"/>
</dbReference>
<dbReference type="STRING" id="407022.SAMN05661044_00958"/>
<dbReference type="GO" id="GO:0016787">
    <property type="term" value="F:hydrolase activity"/>
    <property type="evidence" value="ECO:0007669"/>
    <property type="project" value="UniProtKB-KW"/>
</dbReference>
<dbReference type="SFLD" id="SFLDG01129">
    <property type="entry name" value="C1.5:_HAD__Beta-PGM__Phosphata"/>
    <property type="match status" value="1"/>
</dbReference>
<name>A0A1H7JAS9_OLID1</name>
<dbReference type="EMBL" id="FOAF01000001">
    <property type="protein sequence ID" value="SEK71452.1"/>
    <property type="molecule type" value="Genomic_DNA"/>
</dbReference>
<dbReference type="Gene3D" id="1.10.150.240">
    <property type="entry name" value="Putative phosphatase, domain 2"/>
    <property type="match status" value="1"/>
</dbReference>
<dbReference type="AlphaFoldDB" id="A0A1H7JAS9"/>
<reference evidence="2" key="1">
    <citation type="submission" date="2016-10" db="EMBL/GenBank/DDBJ databases">
        <authorList>
            <person name="Varghese N."/>
            <person name="Submissions S."/>
        </authorList>
    </citation>
    <scope>NUCLEOTIDE SEQUENCE [LARGE SCALE GENOMIC DNA]</scope>
    <source>
        <strain evidence="2">DSM 18733</strain>
    </source>
</reference>
<dbReference type="Pfam" id="PF00702">
    <property type="entry name" value="Hydrolase"/>
    <property type="match status" value="1"/>
</dbReference>
<dbReference type="Proteomes" id="UP000199421">
    <property type="component" value="Unassembled WGS sequence"/>
</dbReference>
<sequence>MPAKELTIKALFLDIGGVFLTNGWDTQARKEAANKFSLDFEELNGRHRIIFDAYESGKTSLDEYLDLLVFYEQRPFSKQALKDFMMEKSQAYPDMITLVSTLKHKYRLRTIAVNNEGRELNEYRIKQFGLKDFIDVFASSCFVHARKPDKDIYQFALDLAQVDPAETIYVDDRPVFIQAAERLGIKTIHHTDTANTEIAFAQYGLK</sequence>
<dbReference type="OrthoDB" id="9797415at2"/>
<keyword evidence="1" id="KW-0378">Hydrolase</keyword>
<dbReference type="PANTHER" id="PTHR43611">
    <property type="entry name" value="ALPHA-D-GLUCOSE 1-PHOSPHATE PHOSPHATASE"/>
    <property type="match status" value="1"/>
</dbReference>
<dbReference type="InterPro" id="IPR023198">
    <property type="entry name" value="PGP-like_dom2"/>
</dbReference>
<protein>
    <submittedName>
        <fullName evidence="1">Putative hydrolase of the HAD superfamily</fullName>
    </submittedName>
</protein>
<gene>
    <name evidence="1" type="ORF">SAMN05661044_00958</name>
</gene>
<dbReference type="InterPro" id="IPR036412">
    <property type="entry name" value="HAD-like_sf"/>
</dbReference>
<dbReference type="RefSeq" id="WP_093319178.1">
    <property type="nucleotide sequence ID" value="NZ_FOAF01000001.1"/>
</dbReference>